<name>A0AAD1MUH0_9MYCO</name>
<evidence type="ECO:0000313" key="4">
    <source>
        <dbReference type="EMBL" id="BBY17610.1"/>
    </source>
</evidence>
<keyword evidence="2" id="KW-0732">Signal</keyword>
<dbReference type="EMBL" id="AP022586">
    <property type="protein sequence ID" value="BBY17610.1"/>
    <property type="molecule type" value="Genomic_DNA"/>
</dbReference>
<dbReference type="Pfam" id="PF03793">
    <property type="entry name" value="PASTA"/>
    <property type="match status" value="1"/>
</dbReference>
<feature type="domain" description="PASTA" evidence="3">
    <location>
        <begin position="22"/>
        <end position="100"/>
    </location>
</feature>
<gene>
    <name evidence="4" type="ORF">MLIT_32020</name>
</gene>
<dbReference type="Proteomes" id="UP000466607">
    <property type="component" value="Chromosome"/>
</dbReference>
<keyword evidence="5" id="KW-1185">Reference proteome</keyword>
<evidence type="ECO:0000313" key="5">
    <source>
        <dbReference type="Proteomes" id="UP000466607"/>
    </source>
</evidence>
<dbReference type="Gene3D" id="3.30.10.20">
    <property type="match status" value="1"/>
</dbReference>
<dbReference type="AlphaFoldDB" id="A0AAD1MUH0"/>
<sequence>MAATAAALVLSAALSAPQAMAAPSTWEMPDIRGMNLAAAEKAFTAATEGSGLKLTPVNLSGPGEVLNLTNWTVCSQSPKAGGTLRAKSTPAVGVNRPNNC</sequence>
<evidence type="ECO:0000259" key="3">
    <source>
        <dbReference type="PROSITE" id="PS51178"/>
    </source>
</evidence>
<evidence type="ECO:0000256" key="2">
    <source>
        <dbReference type="SAM" id="SignalP"/>
    </source>
</evidence>
<accession>A0AAD1MUH0</accession>
<protein>
    <recommendedName>
        <fullName evidence="3">PASTA domain-containing protein</fullName>
    </recommendedName>
</protein>
<organism evidence="4 5">
    <name type="scientific">Mycolicibacterium litorale</name>
    <dbReference type="NCBI Taxonomy" id="758802"/>
    <lineage>
        <taxon>Bacteria</taxon>
        <taxon>Bacillati</taxon>
        <taxon>Actinomycetota</taxon>
        <taxon>Actinomycetes</taxon>
        <taxon>Mycobacteriales</taxon>
        <taxon>Mycobacteriaceae</taxon>
        <taxon>Mycolicibacterium</taxon>
    </lineage>
</organism>
<feature type="chain" id="PRO_5042095882" description="PASTA domain-containing protein" evidence="2">
    <location>
        <begin position="22"/>
        <end position="100"/>
    </location>
</feature>
<evidence type="ECO:0000256" key="1">
    <source>
        <dbReference type="SAM" id="MobiDB-lite"/>
    </source>
</evidence>
<proteinExistence type="predicted"/>
<dbReference type="PROSITE" id="PS51178">
    <property type="entry name" value="PASTA"/>
    <property type="match status" value="1"/>
</dbReference>
<dbReference type="InterPro" id="IPR005543">
    <property type="entry name" value="PASTA_dom"/>
</dbReference>
<feature type="signal peptide" evidence="2">
    <location>
        <begin position="1"/>
        <end position="21"/>
    </location>
</feature>
<feature type="region of interest" description="Disordered" evidence="1">
    <location>
        <begin position="79"/>
        <end position="100"/>
    </location>
</feature>
<reference evidence="4 5" key="1">
    <citation type="journal article" date="2019" name="Emerg. Microbes Infect.">
        <title>Comprehensive subspecies identification of 175 nontuberculous mycobacteria species based on 7547 genomic profiles.</title>
        <authorList>
            <person name="Matsumoto Y."/>
            <person name="Kinjo T."/>
            <person name="Motooka D."/>
            <person name="Nabeya D."/>
            <person name="Jung N."/>
            <person name="Uechi K."/>
            <person name="Horii T."/>
            <person name="Iida T."/>
            <person name="Fujita J."/>
            <person name="Nakamura S."/>
        </authorList>
    </citation>
    <scope>NUCLEOTIDE SEQUENCE [LARGE SCALE GENOMIC DNA]</scope>
    <source>
        <strain evidence="4 5">JCM 17423</strain>
    </source>
</reference>